<name>A0A1G6ZJV8_9ACTN</name>
<dbReference type="AlphaFoldDB" id="A0A1G6ZJV8"/>
<dbReference type="OrthoDB" id="9784977at2"/>
<protein>
    <recommendedName>
        <fullName evidence="4">DUF4178 domain-containing protein</fullName>
    </recommendedName>
</protein>
<evidence type="ECO:0000256" key="1">
    <source>
        <dbReference type="SAM" id="Phobius"/>
    </source>
</evidence>
<gene>
    <name evidence="2" type="ORF">SAMN04489747_2313</name>
</gene>
<dbReference type="STRING" id="675864.SAMN04489747_2313"/>
<keyword evidence="1" id="KW-1133">Transmembrane helix</keyword>
<dbReference type="Proteomes" id="UP000198546">
    <property type="component" value="Chromosome i"/>
</dbReference>
<evidence type="ECO:0000313" key="2">
    <source>
        <dbReference type="EMBL" id="SDE02712.1"/>
    </source>
</evidence>
<sequence>MVRPKARMKLGRYLIGDPPWRSLPNGVAVYSEWDTEDGRHYHWEEWELLGYEDLDFWVEYDHYSREVSLYWPARSEPTTDPTALALHQELELTLDGVARRWVVREVGVGTIDTLEGAFTYDIVQGQQVAYAELRELGGPHRVVLEKFDERVIDAYAATTLDVAGQKHHFGRRIAPYDLRKLLMALVVLAVLAFGTLGSCLPQRDCTPRAGQTTSDCRTGFGGGGVGGGGVGK</sequence>
<dbReference type="RefSeq" id="WP_090593677.1">
    <property type="nucleotide sequence ID" value="NZ_LT629688.1"/>
</dbReference>
<reference evidence="2 3" key="1">
    <citation type="submission" date="2016-10" db="EMBL/GenBank/DDBJ databases">
        <authorList>
            <person name="de Groot N.N."/>
        </authorList>
    </citation>
    <scope>NUCLEOTIDE SEQUENCE [LARGE SCALE GENOMIC DNA]</scope>
    <source>
        <strain evidence="2 3">MON 2.2</strain>
    </source>
</reference>
<keyword evidence="1" id="KW-0472">Membrane</keyword>
<proteinExistence type="predicted"/>
<dbReference type="EMBL" id="LT629688">
    <property type="protein sequence ID" value="SDE02712.1"/>
    <property type="molecule type" value="Genomic_DNA"/>
</dbReference>
<evidence type="ECO:0008006" key="4">
    <source>
        <dbReference type="Google" id="ProtNLM"/>
    </source>
</evidence>
<keyword evidence="3" id="KW-1185">Reference proteome</keyword>
<organism evidence="2 3">
    <name type="scientific">Auraticoccus monumenti</name>
    <dbReference type="NCBI Taxonomy" id="675864"/>
    <lineage>
        <taxon>Bacteria</taxon>
        <taxon>Bacillati</taxon>
        <taxon>Actinomycetota</taxon>
        <taxon>Actinomycetes</taxon>
        <taxon>Propionibacteriales</taxon>
        <taxon>Propionibacteriaceae</taxon>
        <taxon>Auraticoccus</taxon>
    </lineage>
</organism>
<accession>A0A1G6ZJV8</accession>
<keyword evidence="1" id="KW-0812">Transmembrane</keyword>
<evidence type="ECO:0000313" key="3">
    <source>
        <dbReference type="Proteomes" id="UP000198546"/>
    </source>
</evidence>
<feature type="transmembrane region" description="Helical" evidence="1">
    <location>
        <begin position="181"/>
        <end position="198"/>
    </location>
</feature>